<evidence type="ECO:0000313" key="1">
    <source>
        <dbReference type="EMBL" id="CBX29199.1"/>
    </source>
</evidence>
<gene>
    <name evidence="1" type="ORF">N47_J01800</name>
</gene>
<dbReference type="EMBL" id="FR695872">
    <property type="protein sequence ID" value="CBX29199.1"/>
    <property type="molecule type" value="Genomic_DNA"/>
</dbReference>
<proteinExistence type="predicted"/>
<dbReference type="AlphaFoldDB" id="E1YF55"/>
<evidence type="ECO:0008006" key="2">
    <source>
        <dbReference type="Google" id="ProtNLM"/>
    </source>
</evidence>
<sequence>MNSLAENIISQEEKYSVILDRLELIYKKMDDKYKELSGYYGFYCTGCEDNCCFTRFYHHTFAEYLYIKKGLDTLDAVNRKEIKEKAVLICRQTEELDKYRSQVHLLCPLNYEGMCVLYAYRPMICRLHGLPHELVLPGREKSLSPGCDEFKSQCGGKEYMKFDRTPFYVEMAGIEQDIKKALDISERIKMTVAQMLTTL</sequence>
<organism evidence="1">
    <name type="scientific">uncultured Desulfobacterium sp</name>
    <dbReference type="NCBI Taxonomy" id="201089"/>
    <lineage>
        <taxon>Bacteria</taxon>
        <taxon>Pseudomonadati</taxon>
        <taxon>Thermodesulfobacteriota</taxon>
        <taxon>Desulfobacteria</taxon>
        <taxon>Desulfobacterales</taxon>
        <taxon>Desulfobacteriaceae</taxon>
        <taxon>Desulfobacterium</taxon>
        <taxon>environmental samples</taxon>
    </lineage>
</organism>
<accession>E1YF55</accession>
<protein>
    <recommendedName>
        <fullName evidence="2">Flagellin N-methylase</fullName>
    </recommendedName>
</protein>
<reference evidence="1" key="1">
    <citation type="journal article" date="2011" name="Environ. Microbiol.">
        <title>Genomic insights into the metabolic potential of the polycyclic aromatic hydrocarbon degrading sulfate-reducing Deltaproteobacterium N47.</title>
        <authorList>
            <person name="Bergmann F."/>
            <person name="Selesi D."/>
            <person name="Weinmaier T."/>
            <person name="Tischler P."/>
            <person name="Rattei T."/>
            <person name="Meckenstock R.U."/>
        </authorList>
    </citation>
    <scope>NUCLEOTIDE SEQUENCE</scope>
</reference>
<name>E1YF55_9BACT</name>